<keyword evidence="18" id="KW-1185">Reference proteome</keyword>
<name>A0A845LF07_HELGE</name>
<evidence type="ECO:0000256" key="3">
    <source>
        <dbReference type="ARBA" id="ARBA00004196"/>
    </source>
</evidence>
<comment type="subunit">
    <text evidence="5">Heterodimer of a large and a small subunit.</text>
</comment>
<dbReference type="InterPro" id="IPR037148">
    <property type="entry name" value="NiFe-Hase_small_C_sf"/>
</dbReference>
<comment type="subcellular location">
    <subcellularLocation>
        <location evidence="3">Cell envelope</location>
    </subcellularLocation>
</comment>
<sequence>MRRAEFERLCRNWPFEKGDALTGAVLPLVRGRLAGQRGGKLPVIWIETCDSGDNNISFLNTAAPYADQVFSGMIDLLYSNTFMAAQGRDALWLLQDAHERRKQRYTLVVEGAIPLGGRGRFAVIAWTPAGPLTAYDAVRWLGSAAEYVVALGTCAAFGGPSAARPNPTGCAAVSEVIDGTVINVSGCPVNPDWFVGTLAHLLLYGMPELDERGRPVMFYGSTVHRHCQRRSYFDQKVFAQRLGDRECLFSLGCAGPKTYADCPYRLWVDHVSWPVKANTPCIGCTNPDFPDGSTPFFTPLPEKARLPQKGETAENRKPPRVLGDAARGRASPEPGS</sequence>
<evidence type="ECO:0000256" key="13">
    <source>
        <dbReference type="PIRSR" id="PIRSR000310-1"/>
    </source>
</evidence>
<dbReference type="OrthoDB" id="9766729at2"/>
<dbReference type="GO" id="GO:0016020">
    <property type="term" value="C:membrane"/>
    <property type="evidence" value="ECO:0007669"/>
    <property type="project" value="TreeGrafter"/>
</dbReference>
<dbReference type="Pfam" id="PF01058">
    <property type="entry name" value="Oxidored_q6"/>
    <property type="match status" value="1"/>
</dbReference>
<proteinExistence type="inferred from homology"/>
<feature type="binding site" evidence="13">
    <location>
        <position position="284"/>
    </location>
    <ligand>
        <name>[3Fe-4S] cluster</name>
        <dbReference type="ChEBI" id="CHEBI:21137"/>
    </ligand>
</feature>
<gene>
    <name evidence="17" type="ORF">GTO89_09130</name>
</gene>
<evidence type="ECO:0000256" key="12">
    <source>
        <dbReference type="ARBA" id="ARBA00023291"/>
    </source>
</evidence>
<dbReference type="RefSeq" id="WP_161261759.1">
    <property type="nucleotide sequence ID" value="NZ_JAFBDC010000005.1"/>
</dbReference>
<keyword evidence="9" id="KW-0560">Oxidoreductase</keyword>
<reference evidence="17 18" key="1">
    <citation type="submission" date="2020-01" db="EMBL/GenBank/DDBJ databases">
        <title>Whole genome sequence of Heliobacterium gestii DSM 11169.</title>
        <authorList>
            <person name="Kyndt J.A."/>
            <person name="Meyer T.E."/>
        </authorList>
    </citation>
    <scope>NUCLEOTIDE SEQUENCE [LARGE SCALE GENOMIC DNA]</scope>
    <source>
        <strain evidence="17 18">DSM 11169</strain>
    </source>
</reference>
<dbReference type="InterPro" id="IPR001821">
    <property type="entry name" value="NiFe_hydrogenase_ssu"/>
</dbReference>
<evidence type="ECO:0000256" key="8">
    <source>
        <dbReference type="ARBA" id="ARBA00022729"/>
    </source>
</evidence>
<evidence type="ECO:0000256" key="6">
    <source>
        <dbReference type="ARBA" id="ARBA00022485"/>
    </source>
</evidence>
<feature type="binding site" evidence="13">
    <location>
        <position position="247"/>
    </location>
    <ligand>
        <name>[4Fe-4S] cluster</name>
        <dbReference type="ChEBI" id="CHEBI:49883"/>
        <label>2</label>
    </ligand>
</feature>
<evidence type="ECO:0000313" key="17">
    <source>
        <dbReference type="EMBL" id="MZP43199.1"/>
    </source>
</evidence>
<dbReference type="Pfam" id="PF14720">
    <property type="entry name" value="NiFe_hyd_SSU_C"/>
    <property type="match status" value="1"/>
</dbReference>
<dbReference type="Gene3D" id="4.10.480.10">
    <property type="entry name" value="Cytochrome-c3 hydrogenase, C-terminal domain"/>
    <property type="match status" value="1"/>
</dbReference>
<dbReference type="EMBL" id="WXEX01000006">
    <property type="protein sequence ID" value="MZP43199.1"/>
    <property type="molecule type" value="Genomic_DNA"/>
</dbReference>
<feature type="domain" description="Cytochrome-c3 hydrogenase C-terminal" evidence="16">
    <location>
        <begin position="219"/>
        <end position="296"/>
    </location>
</feature>
<dbReference type="GO" id="GO:0009061">
    <property type="term" value="P:anaerobic respiration"/>
    <property type="evidence" value="ECO:0007669"/>
    <property type="project" value="TreeGrafter"/>
</dbReference>
<comment type="cofactor">
    <cofactor evidence="2">
        <name>[4Fe-4S] cluster</name>
        <dbReference type="ChEBI" id="CHEBI:49883"/>
    </cofactor>
</comment>
<dbReference type="GO" id="GO:0051539">
    <property type="term" value="F:4 iron, 4 sulfur cluster binding"/>
    <property type="evidence" value="ECO:0007669"/>
    <property type="project" value="UniProtKB-KW"/>
</dbReference>
<evidence type="ECO:0000256" key="14">
    <source>
        <dbReference type="SAM" id="MobiDB-lite"/>
    </source>
</evidence>
<keyword evidence="12 13" id="KW-0003">3Fe-4S</keyword>
<dbReference type="Gene3D" id="3.40.50.700">
    <property type="entry name" value="NADH:ubiquinone oxidoreductase-like, 20kDa subunit"/>
    <property type="match status" value="1"/>
</dbReference>
<feature type="domain" description="NADH:ubiquinone oxidoreductase-like 20kDa subunit" evidence="15">
    <location>
        <begin position="54"/>
        <end position="201"/>
    </location>
</feature>
<comment type="cofactor">
    <cofactor evidence="1">
        <name>[3Fe-4S] cluster</name>
        <dbReference type="ChEBI" id="CHEBI:21137"/>
    </cofactor>
</comment>
<evidence type="ECO:0000256" key="10">
    <source>
        <dbReference type="ARBA" id="ARBA00023004"/>
    </source>
</evidence>
<keyword evidence="11 13" id="KW-0411">Iron-sulfur</keyword>
<evidence type="ECO:0000256" key="1">
    <source>
        <dbReference type="ARBA" id="ARBA00001927"/>
    </source>
</evidence>
<keyword evidence="8" id="KW-0732">Signal</keyword>
<evidence type="ECO:0000313" key="18">
    <source>
        <dbReference type="Proteomes" id="UP000471031"/>
    </source>
</evidence>
<feature type="binding site" evidence="13">
    <location>
        <position position="154"/>
    </location>
    <ligand>
        <name>[4Fe-4S] cluster</name>
        <dbReference type="ChEBI" id="CHEBI:49883"/>
        <label>1</label>
    </ligand>
</feature>
<dbReference type="PANTHER" id="PTHR30013:SF7">
    <property type="entry name" value="HYDROGENASE-2 SMALL CHAIN"/>
    <property type="match status" value="1"/>
</dbReference>
<dbReference type="GO" id="GO:0051538">
    <property type="term" value="F:3 iron, 4 sulfur cluster binding"/>
    <property type="evidence" value="ECO:0007669"/>
    <property type="project" value="UniProtKB-KW"/>
</dbReference>
<comment type="similarity">
    <text evidence="4">Belongs to the [NiFe]/[NiFeSe] hydrogenase small subunit family.</text>
</comment>
<keyword evidence="7 13" id="KW-0479">Metal-binding</keyword>
<dbReference type="AlphaFoldDB" id="A0A845LF07"/>
<feature type="binding site" evidence="13">
    <location>
        <position position="253"/>
    </location>
    <ligand>
        <name>[4Fe-4S] cluster</name>
        <dbReference type="ChEBI" id="CHEBI:49883"/>
        <label>2</label>
    </ligand>
</feature>
<evidence type="ECO:0000256" key="11">
    <source>
        <dbReference type="ARBA" id="ARBA00023014"/>
    </source>
</evidence>
<dbReference type="GO" id="GO:0044569">
    <property type="term" value="C:[Ni-Fe] hydrogenase complex"/>
    <property type="evidence" value="ECO:0007669"/>
    <property type="project" value="TreeGrafter"/>
</dbReference>
<evidence type="ECO:0000259" key="16">
    <source>
        <dbReference type="Pfam" id="PF14720"/>
    </source>
</evidence>
<dbReference type="PRINTS" id="PR00614">
    <property type="entry name" value="NIHGNASESMLL"/>
</dbReference>
<feature type="binding site" evidence="13">
    <location>
        <position position="227"/>
    </location>
    <ligand>
        <name>[4Fe-4S] cluster</name>
        <dbReference type="ChEBI" id="CHEBI:49883"/>
        <label>2</label>
    </ligand>
</feature>
<evidence type="ECO:0000256" key="5">
    <source>
        <dbReference type="ARBA" id="ARBA00011771"/>
    </source>
</evidence>
<dbReference type="GO" id="GO:0030313">
    <property type="term" value="C:cell envelope"/>
    <property type="evidence" value="ECO:0007669"/>
    <property type="project" value="UniProtKB-SubCell"/>
</dbReference>
<evidence type="ECO:0000256" key="4">
    <source>
        <dbReference type="ARBA" id="ARBA00006605"/>
    </source>
</evidence>
<dbReference type="GO" id="GO:0009055">
    <property type="term" value="F:electron transfer activity"/>
    <property type="evidence" value="ECO:0007669"/>
    <property type="project" value="TreeGrafter"/>
</dbReference>
<dbReference type="SUPFAM" id="SSF56770">
    <property type="entry name" value="HydA/Nqo6-like"/>
    <property type="match status" value="1"/>
</dbReference>
<dbReference type="PIRSF" id="PIRSF000310">
    <property type="entry name" value="NiFe_hyd_ssu"/>
    <property type="match status" value="1"/>
</dbReference>
<keyword evidence="6 13" id="KW-0004">4Fe-4S</keyword>
<dbReference type="GO" id="GO:0046872">
    <property type="term" value="F:metal ion binding"/>
    <property type="evidence" value="ECO:0007669"/>
    <property type="project" value="UniProtKB-KW"/>
</dbReference>
<dbReference type="GO" id="GO:0009375">
    <property type="term" value="C:ferredoxin hydrogenase complex"/>
    <property type="evidence" value="ECO:0007669"/>
    <property type="project" value="InterPro"/>
</dbReference>
<feature type="region of interest" description="Disordered" evidence="14">
    <location>
        <begin position="294"/>
        <end position="336"/>
    </location>
</feature>
<feature type="binding site" evidence="13">
    <location>
        <position position="262"/>
    </location>
    <ligand>
        <name>[3Fe-4S] cluster</name>
        <dbReference type="ChEBI" id="CHEBI:21137"/>
    </ligand>
</feature>
<feature type="binding site" evidence="13">
    <location>
        <position position="187"/>
    </location>
    <ligand>
        <name>[4Fe-4S] cluster</name>
        <dbReference type="ChEBI" id="CHEBI:49883"/>
        <label>1</label>
    </ligand>
</feature>
<evidence type="ECO:0000259" key="15">
    <source>
        <dbReference type="Pfam" id="PF01058"/>
    </source>
</evidence>
<dbReference type="InterPro" id="IPR006137">
    <property type="entry name" value="NADH_UbQ_OxRdtase-like_20kDa"/>
</dbReference>
<dbReference type="InterPro" id="IPR037024">
    <property type="entry name" value="NiFe_Hase_small_N_sf"/>
</dbReference>
<feature type="binding site" evidence="13">
    <location>
        <position position="224"/>
    </location>
    <ligand>
        <name>[4Fe-4S] cluster</name>
        <dbReference type="ChEBI" id="CHEBI:49883"/>
        <label>2</label>
    </ligand>
</feature>
<protein>
    <submittedName>
        <fullName evidence="17">Hydrogenase small subunit</fullName>
    </submittedName>
</protein>
<dbReference type="NCBIfam" id="TIGR00391">
    <property type="entry name" value="hydA"/>
    <property type="match status" value="1"/>
</dbReference>
<feature type="binding site" evidence="13">
    <location>
        <position position="281"/>
    </location>
    <ligand>
        <name>[3Fe-4S] cluster</name>
        <dbReference type="ChEBI" id="CHEBI:21137"/>
    </ligand>
</feature>
<dbReference type="Proteomes" id="UP000471031">
    <property type="component" value="Unassembled WGS sequence"/>
</dbReference>
<dbReference type="PANTHER" id="PTHR30013">
    <property type="entry name" value="NIFE / NIFESE HYDROGENASE SMALL SUBUNIT FAMILY MEMBER"/>
    <property type="match status" value="1"/>
</dbReference>
<dbReference type="InterPro" id="IPR027394">
    <property type="entry name" value="Cytochrome-c3_hydrogenase_C"/>
</dbReference>
<accession>A0A845LF07</accession>
<comment type="caution">
    <text evidence="17">The sequence shown here is derived from an EMBL/GenBank/DDBJ whole genome shotgun (WGS) entry which is preliminary data.</text>
</comment>
<evidence type="ECO:0000256" key="7">
    <source>
        <dbReference type="ARBA" id="ARBA00022723"/>
    </source>
</evidence>
<evidence type="ECO:0000256" key="2">
    <source>
        <dbReference type="ARBA" id="ARBA00001966"/>
    </source>
</evidence>
<dbReference type="GO" id="GO:0008901">
    <property type="term" value="F:ferredoxin hydrogenase activity"/>
    <property type="evidence" value="ECO:0007669"/>
    <property type="project" value="InterPro"/>
</dbReference>
<evidence type="ECO:0000256" key="9">
    <source>
        <dbReference type="ARBA" id="ARBA00023002"/>
    </source>
</evidence>
<keyword evidence="10 13" id="KW-0408">Iron</keyword>
<organism evidence="17 18">
    <name type="scientific">Heliomicrobium gestii</name>
    <name type="common">Heliobacterium gestii</name>
    <dbReference type="NCBI Taxonomy" id="2699"/>
    <lineage>
        <taxon>Bacteria</taxon>
        <taxon>Bacillati</taxon>
        <taxon>Bacillota</taxon>
        <taxon>Clostridia</taxon>
        <taxon>Eubacteriales</taxon>
        <taxon>Heliobacteriaceae</taxon>
        <taxon>Heliomicrobium</taxon>
    </lineage>
</organism>